<dbReference type="CDD" id="cd06581">
    <property type="entry name" value="TM_PBP1_LivM_like"/>
    <property type="match status" value="1"/>
</dbReference>
<keyword evidence="5 6" id="KW-0472">Membrane</keyword>
<dbReference type="Proteomes" id="UP000199334">
    <property type="component" value="Unassembled WGS sequence"/>
</dbReference>
<feature type="transmembrane region" description="Helical" evidence="6">
    <location>
        <begin position="162"/>
        <end position="179"/>
    </location>
</feature>
<feature type="transmembrane region" description="Helical" evidence="6">
    <location>
        <begin position="114"/>
        <end position="132"/>
    </location>
</feature>
<keyword evidence="8" id="KW-1185">Reference proteome</keyword>
<evidence type="ECO:0000256" key="2">
    <source>
        <dbReference type="ARBA" id="ARBA00022475"/>
    </source>
</evidence>
<feature type="transmembrane region" description="Helical" evidence="6">
    <location>
        <begin position="54"/>
        <end position="75"/>
    </location>
</feature>
<comment type="subcellular location">
    <subcellularLocation>
        <location evidence="1">Cell membrane</location>
        <topology evidence="1">Multi-pass membrane protein</topology>
    </subcellularLocation>
</comment>
<dbReference type="GO" id="GO:0005886">
    <property type="term" value="C:plasma membrane"/>
    <property type="evidence" value="ECO:0007669"/>
    <property type="project" value="UniProtKB-SubCell"/>
</dbReference>
<gene>
    <name evidence="7" type="ORF">SAMN05216498_0445</name>
</gene>
<name>A0A1H0G267_9BACI</name>
<evidence type="ECO:0000256" key="1">
    <source>
        <dbReference type="ARBA" id="ARBA00004651"/>
    </source>
</evidence>
<keyword evidence="4 6" id="KW-1133">Transmembrane helix</keyword>
<evidence type="ECO:0000313" key="8">
    <source>
        <dbReference type="Proteomes" id="UP000199334"/>
    </source>
</evidence>
<dbReference type="RefSeq" id="WP_093857979.1">
    <property type="nucleotide sequence ID" value="NZ_BJVZ01000020.1"/>
</dbReference>
<evidence type="ECO:0000256" key="4">
    <source>
        <dbReference type="ARBA" id="ARBA00022989"/>
    </source>
</evidence>
<feature type="transmembrane region" description="Helical" evidence="6">
    <location>
        <begin position="250"/>
        <end position="272"/>
    </location>
</feature>
<feature type="transmembrane region" description="Helical" evidence="6">
    <location>
        <begin position="213"/>
        <end position="238"/>
    </location>
</feature>
<feature type="transmembrane region" description="Helical" evidence="6">
    <location>
        <begin position="87"/>
        <end position="108"/>
    </location>
</feature>
<dbReference type="STRING" id="237069.SAMN05216498_0445"/>
<dbReference type="GO" id="GO:0015658">
    <property type="term" value="F:branched-chain amino acid transmembrane transporter activity"/>
    <property type="evidence" value="ECO:0007669"/>
    <property type="project" value="InterPro"/>
</dbReference>
<dbReference type="AlphaFoldDB" id="A0A1H0G267"/>
<dbReference type="PANTHER" id="PTHR30482:SF17">
    <property type="entry name" value="ABC TRANSPORTER ATP-BINDING PROTEIN"/>
    <property type="match status" value="1"/>
</dbReference>
<feature type="transmembrane region" description="Helical" evidence="6">
    <location>
        <begin position="292"/>
        <end position="315"/>
    </location>
</feature>
<feature type="transmembrane region" description="Helical" evidence="6">
    <location>
        <begin position="6"/>
        <end position="25"/>
    </location>
</feature>
<reference evidence="7 8" key="1">
    <citation type="submission" date="2016-10" db="EMBL/GenBank/DDBJ databases">
        <authorList>
            <person name="de Groot N.N."/>
        </authorList>
    </citation>
    <scope>NUCLEOTIDE SEQUENCE [LARGE SCALE GENOMIC DNA]</scope>
    <source>
        <strain evidence="7 8">CGMCC 1.3442</strain>
    </source>
</reference>
<dbReference type="PANTHER" id="PTHR30482">
    <property type="entry name" value="HIGH-AFFINITY BRANCHED-CHAIN AMINO ACID TRANSPORT SYSTEM PERMEASE"/>
    <property type="match status" value="1"/>
</dbReference>
<evidence type="ECO:0000256" key="3">
    <source>
        <dbReference type="ARBA" id="ARBA00022692"/>
    </source>
</evidence>
<evidence type="ECO:0000313" key="7">
    <source>
        <dbReference type="EMBL" id="SDO00983.1"/>
    </source>
</evidence>
<proteinExistence type="predicted"/>
<accession>A0A1H0G267</accession>
<dbReference type="Pfam" id="PF02653">
    <property type="entry name" value="BPD_transp_2"/>
    <property type="match status" value="1"/>
</dbReference>
<feature type="transmembrane region" description="Helical" evidence="6">
    <location>
        <begin position="30"/>
        <end position="48"/>
    </location>
</feature>
<dbReference type="InterPro" id="IPR043428">
    <property type="entry name" value="LivM-like"/>
</dbReference>
<keyword evidence="2" id="KW-1003">Cell membrane</keyword>
<protein>
    <submittedName>
        <fullName evidence="7">Branched-chain amino acid transport system permease protein</fullName>
    </submittedName>
</protein>
<organism evidence="7 8">
    <name type="scientific">Tenuibacillus multivorans</name>
    <dbReference type="NCBI Taxonomy" id="237069"/>
    <lineage>
        <taxon>Bacteria</taxon>
        <taxon>Bacillati</taxon>
        <taxon>Bacillota</taxon>
        <taxon>Bacilli</taxon>
        <taxon>Bacillales</taxon>
        <taxon>Bacillaceae</taxon>
        <taxon>Tenuibacillus</taxon>
    </lineage>
</organism>
<evidence type="ECO:0000256" key="6">
    <source>
        <dbReference type="SAM" id="Phobius"/>
    </source>
</evidence>
<sequence length="337" mass="37699">MIKTLQKSTWVYLFTGLMLVLLPFFKDERWFLFLMIQIFVFGIFAMSYDLLLGYTGIVSFGHAMFFGVGAYSVAITLDRFEPSFMSLLLGIVIAMAVGGLIAFIAGILTLRLKSHYYAMLTLALANLFLVLAEKWRSLTKGNDGFTFQIPELPGGLEDHRNMVIYLFCLVSMVVIFFGLKRLTESPLGKILVAIRENEQRVVSLGYKIMPYKVIISVISGVVASFAGVLYAISIRFVDTSVFAIDMTLDALLMTIIGGVGTLVGPIIGAGIIEFAHHYLSELSDVHWIFERWIILFGILYILVVIFFPSGIVGTINHKLATRKQRKKEDEQSDKLAS</sequence>
<dbReference type="EMBL" id="FNIG01000014">
    <property type="protein sequence ID" value="SDO00983.1"/>
    <property type="molecule type" value="Genomic_DNA"/>
</dbReference>
<dbReference type="OrthoDB" id="9789927at2"/>
<dbReference type="InterPro" id="IPR001851">
    <property type="entry name" value="ABC_transp_permease"/>
</dbReference>
<evidence type="ECO:0000256" key="5">
    <source>
        <dbReference type="ARBA" id="ARBA00023136"/>
    </source>
</evidence>
<keyword evidence="3 6" id="KW-0812">Transmembrane</keyword>